<dbReference type="HOGENOM" id="CLU_088965_2_4_4"/>
<dbReference type="Gene3D" id="2.60.40.1090">
    <property type="entry name" value="Fimbrial-type adhesion domain"/>
    <property type="match status" value="1"/>
</dbReference>
<dbReference type="RefSeq" id="WP_038497871.1">
    <property type="nucleotide sequence ID" value="NZ_AFWK01000025.1"/>
</dbReference>
<dbReference type="SUPFAM" id="SSF49401">
    <property type="entry name" value="Bacterial adhesins"/>
    <property type="match status" value="1"/>
</dbReference>
<proteinExistence type="predicted"/>
<dbReference type="PANTHER" id="PTHR33420:SF3">
    <property type="entry name" value="FIMBRIAL SUBUNIT ELFA"/>
    <property type="match status" value="1"/>
</dbReference>
<evidence type="ECO:0000313" key="4">
    <source>
        <dbReference type="EMBL" id="AIL31990.1"/>
    </source>
</evidence>
<keyword evidence="1 2" id="KW-0732">Signal</keyword>
<dbReference type="Proteomes" id="UP000028945">
    <property type="component" value="Chromosome"/>
</dbReference>
<protein>
    <recommendedName>
        <fullName evidence="3">Fimbrial-type adhesion domain-containing protein</fullName>
    </recommendedName>
</protein>
<dbReference type="eggNOG" id="COG3539">
    <property type="taxonomic scope" value="Bacteria"/>
</dbReference>
<accession>A0A077DAR1</accession>
<feature type="chain" id="PRO_5001717463" description="Fimbrial-type adhesion domain-containing protein" evidence="2">
    <location>
        <begin position="22"/>
        <end position="184"/>
    </location>
</feature>
<dbReference type="KEGG" id="bpsi:IX83_00420"/>
<dbReference type="AlphaFoldDB" id="A0A077DAR1"/>
<organism evidence="4 5">
    <name type="scientific">Basilea psittacipulmonis DSM 24701</name>
    <dbReference type="NCBI Taxonomy" id="1072685"/>
    <lineage>
        <taxon>Bacteria</taxon>
        <taxon>Pseudomonadati</taxon>
        <taxon>Pseudomonadota</taxon>
        <taxon>Betaproteobacteria</taxon>
        <taxon>Burkholderiales</taxon>
        <taxon>Alcaligenaceae</taxon>
        <taxon>Basilea</taxon>
    </lineage>
</organism>
<evidence type="ECO:0000313" key="5">
    <source>
        <dbReference type="Proteomes" id="UP000028945"/>
    </source>
</evidence>
<dbReference type="InterPro" id="IPR000259">
    <property type="entry name" value="Adhesion_dom_fimbrial"/>
</dbReference>
<name>A0A077DAR1_9BURK</name>
<evidence type="ECO:0000256" key="1">
    <source>
        <dbReference type="ARBA" id="ARBA00022729"/>
    </source>
</evidence>
<dbReference type="GO" id="GO:0009289">
    <property type="term" value="C:pilus"/>
    <property type="evidence" value="ECO:0007669"/>
    <property type="project" value="InterPro"/>
</dbReference>
<dbReference type="Pfam" id="PF00419">
    <property type="entry name" value="Fimbrial"/>
    <property type="match status" value="1"/>
</dbReference>
<feature type="domain" description="Fimbrial-type adhesion" evidence="3">
    <location>
        <begin position="28"/>
        <end position="183"/>
    </location>
</feature>
<sequence>MKKLLLTSAILAGLSAQVAFAANSGKVTFNGKVVDTTCIIKSDDENKVVSLPSVPSSELTTAGNTTGDTGFELIITGCSTGDSVTAGGIQWKLDNNVDAATGTLINQASTSPKASNVNIQLVNEDGSAIKVGDANATASINYKNLDKSSTSAETKIPFSARYYATGQATAGDVQAIANFSVVYK</sequence>
<evidence type="ECO:0000259" key="3">
    <source>
        <dbReference type="Pfam" id="PF00419"/>
    </source>
</evidence>
<evidence type="ECO:0000256" key="2">
    <source>
        <dbReference type="SAM" id="SignalP"/>
    </source>
</evidence>
<gene>
    <name evidence="4" type="ORF">IX83_00420</name>
</gene>
<dbReference type="GO" id="GO:0043709">
    <property type="term" value="P:cell adhesion involved in single-species biofilm formation"/>
    <property type="evidence" value="ECO:0007669"/>
    <property type="project" value="TreeGrafter"/>
</dbReference>
<dbReference type="STRING" id="1072685.IX83_00420"/>
<dbReference type="InterPro" id="IPR008966">
    <property type="entry name" value="Adhesion_dom_sf"/>
</dbReference>
<reference evidence="4 5" key="1">
    <citation type="journal article" date="2014" name="BMC Genomics">
        <title>A genomic perspective on a new bacterial genus and species from the Alcaligenaceae family, Basilea psittacipulmonis.</title>
        <authorList>
            <person name="Whiteson K.L."/>
            <person name="Hernandez D."/>
            <person name="Lazarevic V."/>
            <person name="Gaia N."/>
            <person name="Farinelli L."/>
            <person name="Francois P."/>
            <person name="Pilo P."/>
            <person name="Frey J."/>
            <person name="Schrenzel J."/>
        </authorList>
    </citation>
    <scope>NUCLEOTIDE SEQUENCE [LARGE SCALE GENOMIC DNA]</scope>
    <source>
        <strain evidence="4 5">DSM 24701</strain>
    </source>
</reference>
<dbReference type="EMBL" id="CP009238">
    <property type="protein sequence ID" value="AIL31990.1"/>
    <property type="molecule type" value="Genomic_DNA"/>
</dbReference>
<dbReference type="InterPro" id="IPR036937">
    <property type="entry name" value="Adhesion_dom_fimbrial_sf"/>
</dbReference>
<feature type="signal peptide" evidence="2">
    <location>
        <begin position="1"/>
        <end position="21"/>
    </location>
</feature>
<keyword evidence="5" id="KW-1185">Reference proteome</keyword>
<dbReference type="PANTHER" id="PTHR33420">
    <property type="entry name" value="FIMBRIAL SUBUNIT ELFA-RELATED"/>
    <property type="match status" value="1"/>
</dbReference>
<dbReference type="InterPro" id="IPR050263">
    <property type="entry name" value="Bact_Fimbrial_Adh_Pro"/>
</dbReference>
<dbReference type="OrthoDB" id="9033056at2"/>